<evidence type="ECO:0000256" key="12">
    <source>
        <dbReference type="SAM" id="MobiDB-lite"/>
    </source>
</evidence>
<dbReference type="PANTHER" id="PTHR33693:SF1">
    <property type="entry name" value="TYPE-4 URACIL-DNA GLYCOSYLASE"/>
    <property type="match status" value="1"/>
</dbReference>
<evidence type="ECO:0000256" key="8">
    <source>
        <dbReference type="ARBA" id="ARBA00022801"/>
    </source>
</evidence>
<dbReference type="Gene3D" id="3.40.470.10">
    <property type="entry name" value="Uracil-DNA glycosylase-like domain"/>
    <property type="match status" value="1"/>
</dbReference>
<dbReference type="RefSeq" id="WP_367983694.1">
    <property type="nucleotide sequence ID" value="NZ_JBAKFF010000001.1"/>
</dbReference>
<name>A0ABV3T887_9GAMM</name>
<evidence type="ECO:0000256" key="1">
    <source>
        <dbReference type="ARBA" id="ARBA00001400"/>
    </source>
</evidence>
<dbReference type="InterPro" id="IPR005273">
    <property type="entry name" value="Ura-DNA_glyco_family4"/>
</dbReference>
<comment type="similarity">
    <text evidence="2">Belongs to the uracil-DNA glycosylase (UDG) superfamily. Type 4 (UDGa) family.</text>
</comment>
<evidence type="ECO:0000256" key="3">
    <source>
        <dbReference type="ARBA" id="ARBA00012030"/>
    </source>
</evidence>
<evidence type="ECO:0000256" key="9">
    <source>
        <dbReference type="ARBA" id="ARBA00023004"/>
    </source>
</evidence>
<evidence type="ECO:0000256" key="11">
    <source>
        <dbReference type="ARBA" id="ARBA00023204"/>
    </source>
</evidence>
<evidence type="ECO:0000313" key="15">
    <source>
        <dbReference type="Proteomes" id="UP001556637"/>
    </source>
</evidence>
<sequence length="250" mass="27111">MGVLDSRRRRLLDEMGVPVWRLRPHADARPVSQAEGDVEAAAQAETETEAIPEPASRQAPESAIDWAALLRGIRDCDRCPLHATRNQAVPGIGDQDARLLIVGEAPGAEEDRRGEPFVGRAGKLLDAMLAAIGLALQQGVYITNVVKSRPPQNRDPNAGEIAACRPWLEAQISLIRPEVILAVGRVAAQSLTATTARMGELRGRWHAYGEPAIPLIATYHPAYLLRSPTAKAKAWEDLLALKRRLRAGGV</sequence>
<evidence type="ECO:0000256" key="10">
    <source>
        <dbReference type="ARBA" id="ARBA00023014"/>
    </source>
</evidence>
<dbReference type="EC" id="3.2.2.27" evidence="3"/>
<dbReference type="CDD" id="cd10030">
    <property type="entry name" value="UDG-F4_TTUDGA_SPO1dp_like"/>
    <property type="match status" value="1"/>
</dbReference>
<gene>
    <name evidence="14" type="ORF">V6X30_05880</name>
</gene>
<evidence type="ECO:0000256" key="7">
    <source>
        <dbReference type="ARBA" id="ARBA00022763"/>
    </source>
</evidence>
<keyword evidence="10" id="KW-0411">Iron-sulfur</keyword>
<feature type="domain" description="Uracil-DNA glycosylase-like" evidence="13">
    <location>
        <begin position="90"/>
        <end position="239"/>
    </location>
</feature>
<keyword evidence="11" id="KW-0234">DNA repair</keyword>
<proteinExistence type="inferred from homology"/>
<dbReference type="InterPro" id="IPR036895">
    <property type="entry name" value="Uracil-DNA_glycosylase-like_sf"/>
</dbReference>
<accession>A0ABV3T887</accession>
<evidence type="ECO:0000256" key="6">
    <source>
        <dbReference type="ARBA" id="ARBA00022723"/>
    </source>
</evidence>
<organism evidence="14 15">
    <name type="scientific">Spiribacter insolitus</name>
    <dbReference type="NCBI Taxonomy" id="3122417"/>
    <lineage>
        <taxon>Bacteria</taxon>
        <taxon>Pseudomonadati</taxon>
        <taxon>Pseudomonadota</taxon>
        <taxon>Gammaproteobacteria</taxon>
        <taxon>Chromatiales</taxon>
        <taxon>Ectothiorhodospiraceae</taxon>
        <taxon>Spiribacter</taxon>
    </lineage>
</organism>
<dbReference type="InterPro" id="IPR051536">
    <property type="entry name" value="UDG_Type-4/5"/>
</dbReference>
<protein>
    <recommendedName>
        <fullName evidence="4">Type-4 uracil-DNA glycosylase</fullName>
        <ecNumber evidence="3">3.2.2.27</ecNumber>
    </recommendedName>
</protein>
<keyword evidence="9" id="KW-0408">Iron</keyword>
<evidence type="ECO:0000256" key="2">
    <source>
        <dbReference type="ARBA" id="ARBA00006521"/>
    </source>
</evidence>
<keyword evidence="14" id="KW-0326">Glycosidase</keyword>
<evidence type="ECO:0000256" key="5">
    <source>
        <dbReference type="ARBA" id="ARBA00022485"/>
    </source>
</evidence>
<dbReference type="SMART" id="SM00987">
    <property type="entry name" value="UreE_C"/>
    <property type="match status" value="1"/>
</dbReference>
<feature type="compositionally biased region" description="Low complexity" evidence="12">
    <location>
        <begin position="39"/>
        <end position="55"/>
    </location>
</feature>
<dbReference type="Proteomes" id="UP001556637">
    <property type="component" value="Unassembled WGS sequence"/>
</dbReference>
<feature type="region of interest" description="Disordered" evidence="12">
    <location>
        <begin position="28"/>
        <end position="59"/>
    </location>
</feature>
<evidence type="ECO:0000256" key="4">
    <source>
        <dbReference type="ARBA" id="ARBA00019403"/>
    </source>
</evidence>
<dbReference type="PANTHER" id="PTHR33693">
    <property type="entry name" value="TYPE-5 URACIL-DNA GLYCOSYLASE"/>
    <property type="match status" value="1"/>
</dbReference>
<keyword evidence="15" id="KW-1185">Reference proteome</keyword>
<dbReference type="NCBIfam" id="TIGR00758">
    <property type="entry name" value="UDG_fam4"/>
    <property type="match status" value="1"/>
</dbReference>
<reference evidence="14 15" key="1">
    <citation type="submission" date="2024-02" db="EMBL/GenBank/DDBJ databases">
        <title>New especies of Spiribacter isolated from saline water.</title>
        <authorList>
            <person name="Leon M.J."/>
            <person name="De La Haba R."/>
            <person name="Sanchez-Porro C."/>
            <person name="Ventosa A."/>
        </authorList>
    </citation>
    <scope>NUCLEOTIDE SEQUENCE [LARGE SCALE GENOMIC DNA]</scope>
    <source>
        <strain evidence="15">ag22IC4-189</strain>
    </source>
</reference>
<dbReference type="SUPFAM" id="SSF52141">
    <property type="entry name" value="Uracil-DNA glycosylase-like"/>
    <property type="match status" value="1"/>
</dbReference>
<dbReference type="GO" id="GO:0004844">
    <property type="term" value="F:uracil DNA N-glycosylase activity"/>
    <property type="evidence" value="ECO:0007669"/>
    <property type="project" value="UniProtKB-EC"/>
</dbReference>
<dbReference type="EMBL" id="JBAKFF010000001">
    <property type="protein sequence ID" value="MEX0430922.1"/>
    <property type="molecule type" value="Genomic_DNA"/>
</dbReference>
<keyword evidence="7" id="KW-0227">DNA damage</keyword>
<comment type="catalytic activity">
    <reaction evidence="1">
        <text>Hydrolyzes single-stranded DNA or mismatched double-stranded DNA and polynucleotides, releasing free uracil.</text>
        <dbReference type="EC" id="3.2.2.27"/>
    </reaction>
</comment>
<keyword evidence="5" id="KW-0004">4Fe-4S</keyword>
<evidence type="ECO:0000313" key="14">
    <source>
        <dbReference type="EMBL" id="MEX0430922.1"/>
    </source>
</evidence>
<dbReference type="Pfam" id="PF03167">
    <property type="entry name" value="UDG"/>
    <property type="match status" value="1"/>
</dbReference>
<evidence type="ECO:0000259" key="13">
    <source>
        <dbReference type="SMART" id="SM00986"/>
    </source>
</evidence>
<dbReference type="SMART" id="SM00986">
    <property type="entry name" value="UDG"/>
    <property type="match status" value="1"/>
</dbReference>
<keyword evidence="8 14" id="KW-0378">Hydrolase</keyword>
<comment type="caution">
    <text evidence="14">The sequence shown here is derived from an EMBL/GenBank/DDBJ whole genome shotgun (WGS) entry which is preliminary data.</text>
</comment>
<keyword evidence="6" id="KW-0479">Metal-binding</keyword>
<dbReference type="InterPro" id="IPR005122">
    <property type="entry name" value="Uracil-DNA_glycosylase-like"/>
</dbReference>